<reference evidence="1" key="1">
    <citation type="submission" date="2021-01" db="EMBL/GenBank/DDBJ databases">
        <authorList>
            <person name="Sun Q."/>
        </authorList>
    </citation>
    <scope>NUCLEOTIDE SEQUENCE</scope>
    <source>
        <strain evidence="1">YIM B02566</strain>
    </source>
</reference>
<comment type="caution">
    <text evidence="1">The sequence shown here is derived from an EMBL/GenBank/DDBJ whole genome shotgun (WGS) entry which is preliminary data.</text>
</comment>
<dbReference type="Proteomes" id="UP000616151">
    <property type="component" value="Unassembled WGS sequence"/>
</dbReference>
<organism evidence="1 2">
    <name type="scientific">Taklimakanibacter albus</name>
    <dbReference type="NCBI Taxonomy" id="2800327"/>
    <lineage>
        <taxon>Bacteria</taxon>
        <taxon>Pseudomonadati</taxon>
        <taxon>Pseudomonadota</taxon>
        <taxon>Alphaproteobacteria</taxon>
        <taxon>Hyphomicrobiales</taxon>
        <taxon>Aestuariivirgaceae</taxon>
        <taxon>Taklimakanibacter</taxon>
    </lineage>
</organism>
<name>A0ACC5RF67_9HYPH</name>
<keyword evidence="2" id="KW-1185">Reference proteome</keyword>
<dbReference type="EMBL" id="JAENHL010000008">
    <property type="protein sequence ID" value="MBK1871257.1"/>
    <property type="molecule type" value="Genomic_DNA"/>
</dbReference>
<proteinExistence type="predicted"/>
<evidence type="ECO:0000313" key="2">
    <source>
        <dbReference type="Proteomes" id="UP000616151"/>
    </source>
</evidence>
<gene>
    <name evidence="1" type="ORF">JHL16_33130</name>
</gene>
<sequence>MSGISLSRRQMLAALAAAGLSPAFYRSAALAQGGKVLKVRSYADIQNLDPAFRKGAPEDDVMRNIFVGLADMTPGDTWKWRLDAATKLEQTDATHIDFTLMDGLVWSDGHGPVTADDVKFSFERMADPKLDSPYKGDWEVLDHVEVKDDKSGTIVLKAPFPPLWNVGLVFGSGKIVSRKAVEAMGGRFDTKPPAQSGRYLLKEWQPKQRVVLARNPDWKGEAPYFDEIHVIPIEDAKTAELGLEAGDIDYTWVEASSIPRFKKTPPKGGKLAVKPSLAYVWLGMNVEAAPFDKLEVRQAVQKAIDVPSVLEAAYFGAAEPATGIIAPGLIGHREKTLYSYDLDAARELLKKAGLESGFECTLSILNTTEFTSAAQAVQANLAEIGITVTIQQYDSGTFWSLGDQKSGDSWKKVQLIINRFSMQPDPSFATDWFTPEQIGVWNWERWNSPEFGELNKKAKIELDTQKRNDMYVRMQDLMDESGAYVFLTHGAVGVCYSDKIDPALMPNGNPIFHGFKATA</sequence>
<protein>
    <submittedName>
        <fullName evidence="1">Peptide ABC transporter substrate-binding protein</fullName>
    </submittedName>
</protein>
<accession>A0ACC5RF67</accession>
<evidence type="ECO:0000313" key="1">
    <source>
        <dbReference type="EMBL" id="MBK1871257.1"/>
    </source>
</evidence>